<keyword evidence="8 13" id="KW-0812">Transmembrane</keyword>
<feature type="transmembrane region" description="Helical" evidence="13">
    <location>
        <begin position="448"/>
        <end position="469"/>
    </location>
</feature>
<comment type="similarity">
    <text evidence="3">Belongs to the multi antimicrobial extrusion (MATE) (TC 2.A.66.1) family.</text>
</comment>
<dbReference type="AlphaFoldDB" id="A0A2N0UL76"/>
<keyword evidence="9 13" id="KW-1133">Transmembrane helix</keyword>
<feature type="transmembrane region" description="Helical" evidence="13">
    <location>
        <begin position="381"/>
        <end position="404"/>
    </location>
</feature>
<feature type="transmembrane region" description="Helical" evidence="13">
    <location>
        <begin position="197"/>
        <end position="217"/>
    </location>
</feature>
<dbReference type="GO" id="GO:0006811">
    <property type="term" value="P:monoatomic ion transport"/>
    <property type="evidence" value="ECO:0007669"/>
    <property type="project" value="UniProtKB-KW"/>
</dbReference>
<evidence type="ECO:0000256" key="1">
    <source>
        <dbReference type="ARBA" id="ARBA00003408"/>
    </source>
</evidence>
<evidence type="ECO:0000256" key="5">
    <source>
        <dbReference type="ARBA" id="ARBA00022448"/>
    </source>
</evidence>
<dbReference type="EMBL" id="NNSR01000069">
    <property type="protein sequence ID" value="PKD27732.1"/>
    <property type="molecule type" value="Genomic_DNA"/>
</dbReference>
<evidence type="ECO:0000256" key="10">
    <source>
        <dbReference type="ARBA" id="ARBA00023065"/>
    </source>
</evidence>
<feature type="transmembrane region" description="Helical" evidence="13">
    <location>
        <begin position="416"/>
        <end position="436"/>
    </location>
</feature>
<gene>
    <name evidence="14" type="ORF">RBATCC27255_01496</name>
</gene>
<evidence type="ECO:0000256" key="7">
    <source>
        <dbReference type="ARBA" id="ARBA00022475"/>
    </source>
</evidence>
<dbReference type="RefSeq" id="WP_242958592.1">
    <property type="nucleotide sequence ID" value="NZ_CABMMZ010000069.1"/>
</dbReference>
<evidence type="ECO:0000256" key="2">
    <source>
        <dbReference type="ARBA" id="ARBA00004651"/>
    </source>
</evidence>
<proteinExistence type="inferred from homology"/>
<dbReference type="PANTHER" id="PTHR43298">
    <property type="entry name" value="MULTIDRUG RESISTANCE PROTEIN NORM-RELATED"/>
    <property type="match status" value="1"/>
</dbReference>
<dbReference type="PIRSF" id="PIRSF006603">
    <property type="entry name" value="DinF"/>
    <property type="match status" value="1"/>
</dbReference>
<dbReference type="Pfam" id="PF01554">
    <property type="entry name" value="MatE"/>
    <property type="match status" value="2"/>
</dbReference>
<feature type="transmembrane region" description="Helical" evidence="13">
    <location>
        <begin position="266"/>
        <end position="294"/>
    </location>
</feature>
<dbReference type="InterPro" id="IPR050222">
    <property type="entry name" value="MATE_MdtK"/>
</dbReference>
<dbReference type="GO" id="GO:0015297">
    <property type="term" value="F:antiporter activity"/>
    <property type="evidence" value="ECO:0007669"/>
    <property type="project" value="UniProtKB-KW"/>
</dbReference>
<dbReference type="GO" id="GO:0042910">
    <property type="term" value="F:xenobiotic transmembrane transporter activity"/>
    <property type="evidence" value="ECO:0007669"/>
    <property type="project" value="InterPro"/>
</dbReference>
<keyword evidence="6" id="KW-0050">Antiport</keyword>
<dbReference type="Proteomes" id="UP000233425">
    <property type="component" value="Unassembled WGS sequence"/>
</dbReference>
<evidence type="ECO:0000256" key="3">
    <source>
        <dbReference type="ARBA" id="ARBA00010199"/>
    </source>
</evidence>
<sequence length="483" mass="53129">MKKVKKMPSLAFASLFKRNKGQNTVKEKRRRSHQINMLEGPLVKKILLFTLPLAGSSILQQLFNSTDVAVVGRFSSSQALAAVGSNAPLINMLVLLFTGLSVGANVLIARYIGQNDRKKVSEAVHTVITLSLICGFLLLILGQVIAAPLLRLMNTPDDVIDLAATYLRIYFMGMPFVMLYNFGSAILRSVGDTSRPLYCLVISGIVNVLLNLFFVIVCDMSVAGVGIATVIADGISAGLVMMFLIRNEDESIRVNPKKLSFKKEHLIMILKIGAPAGIQGMVFSISNVFIQTAINGFGSQAVAGSSAELNFEYITYYIVSAFSQAAVTFTSQNYGALQFDRCKKVFRLCMLFSCIFTGCVSVIFMLGSGFFITFFTTDPTVIKYAIIRMAIVMLLELMTGSYEISGGALRGIGHSLLPAILTIFGSVVFRIIWLFTVFKAFHTYDMLLMVYPVSWIITGTSVLIAYFIIRKREFKKVSAAFEI</sequence>
<keyword evidence="10" id="KW-0406">Ion transport</keyword>
<dbReference type="GO" id="GO:0005886">
    <property type="term" value="C:plasma membrane"/>
    <property type="evidence" value="ECO:0007669"/>
    <property type="project" value="UniProtKB-SubCell"/>
</dbReference>
<accession>A0A2N0UL76</accession>
<feature type="transmembrane region" description="Helical" evidence="13">
    <location>
        <begin position="314"/>
        <end position="336"/>
    </location>
</feature>
<evidence type="ECO:0000313" key="14">
    <source>
        <dbReference type="EMBL" id="PKD27732.1"/>
    </source>
</evidence>
<keyword evidence="15" id="KW-1185">Reference proteome</keyword>
<reference evidence="14" key="1">
    <citation type="journal article" date="2018" name="Environ. Microbiol.">
        <title>Sporulation capability and amylosome conservation among diverse human colonic and rumen isolates of the keystone starch-degrader Ruminococcus bromii.</title>
        <authorList>
            <person name="Mukhopadhya I."/>
            <person name="Morais S."/>
            <person name="Laverde-Gomez J."/>
            <person name="Sheridan P.O."/>
            <person name="Walker A.W."/>
            <person name="Kelly W."/>
            <person name="Klieve A.V."/>
            <person name="Ouwerkerk D."/>
            <person name="Duncan S.H."/>
            <person name="Louis P."/>
            <person name="Koropatkin N."/>
            <person name="Cockburn D."/>
            <person name="Kibler R."/>
            <person name="Cooper P.J."/>
            <person name="Sandoval C."/>
            <person name="Crost E."/>
            <person name="Juge N."/>
            <person name="Bayer E.A."/>
            <person name="Flint H.J."/>
        </authorList>
    </citation>
    <scope>NUCLEOTIDE SEQUENCE [LARGE SCALE GENOMIC DNA]</scope>
    <source>
        <strain evidence="14">ATCC 27255</strain>
    </source>
</reference>
<evidence type="ECO:0000256" key="13">
    <source>
        <dbReference type="SAM" id="Phobius"/>
    </source>
</evidence>
<evidence type="ECO:0000256" key="11">
    <source>
        <dbReference type="ARBA" id="ARBA00023136"/>
    </source>
</evidence>
<comment type="function">
    <text evidence="1">Multidrug efflux pump.</text>
</comment>
<feature type="transmembrane region" description="Helical" evidence="13">
    <location>
        <begin position="169"/>
        <end position="190"/>
    </location>
</feature>
<evidence type="ECO:0000256" key="8">
    <source>
        <dbReference type="ARBA" id="ARBA00022692"/>
    </source>
</evidence>
<comment type="subcellular location">
    <subcellularLocation>
        <location evidence="2">Cell membrane</location>
        <topology evidence="2">Multi-pass membrane protein</topology>
    </subcellularLocation>
</comment>
<keyword evidence="5" id="KW-0813">Transport</keyword>
<evidence type="ECO:0000256" key="9">
    <source>
        <dbReference type="ARBA" id="ARBA00022989"/>
    </source>
</evidence>
<feature type="transmembrane region" description="Helical" evidence="13">
    <location>
        <begin position="348"/>
        <end position="375"/>
    </location>
</feature>
<dbReference type="InterPro" id="IPR002528">
    <property type="entry name" value="MATE_fam"/>
</dbReference>
<organism evidence="14 15">
    <name type="scientific">Ruminococcus bromii</name>
    <dbReference type="NCBI Taxonomy" id="40518"/>
    <lineage>
        <taxon>Bacteria</taxon>
        <taxon>Bacillati</taxon>
        <taxon>Bacillota</taxon>
        <taxon>Clostridia</taxon>
        <taxon>Eubacteriales</taxon>
        <taxon>Oscillospiraceae</taxon>
        <taxon>Ruminococcus</taxon>
    </lineage>
</organism>
<protein>
    <recommendedName>
        <fullName evidence="4">Probable multidrug resistance protein NorM</fullName>
    </recommendedName>
    <alternativeName>
        <fullName evidence="12">Multidrug-efflux transporter</fullName>
    </alternativeName>
</protein>
<evidence type="ECO:0000313" key="15">
    <source>
        <dbReference type="Proteomes" id="UP000233425"/>
    </source>
</evidence>
<keyword evidence="7" id="KW-1003">Cell membrane</keyword>
<evidence type="ECO:0000256" key="12">
    <source>
        <dbReference type="ARBA" id="ARBA00031636"/>
    </source>
</evidence>
<evidence type="ECO:0000256" key="4">
    <source>
        <dbReference type="ARBA" id="ARBA00020268"/>
    </source>
</evidence>
<dbReference type="CDD" id="cd13138">
    <property type="entry name" value="MATE_yoeA_like"/>
    <property type="match status" value="1"/>
</dbReference>
<keyword evidence="11 13" id="KW-0472">Membrane</keyword>
<comment type="caution">
    <text evidence="14">The sequence shown here is derived from an EMBL/GenBank/DDBJ whole genome shotgun (WGS) entry which is preliminary data.</text>
</comment>
<dbReference type="PANTHER" id="PTHR43298:SF2">
    <property type="entry name" value="FMN_FAD EXPORTER YEEO-RELATED"/>
    <property type="match status" value="1"/>
</dbReference>
<feature type="transmembrane region" description="Helical" evidence="13">
    <location>
        <begin position="124"/>
        <end position="149"/>
    </location>
</feature>
<dbReference type="InterPro" id="IPR048279">
    <property type="entry name" value="MdtK-like"/>
</dbReference>
<dbReference type="NCBIfam" id="TIGR00797">
    <property type="entry name" value="matE"/>
    <property type="match status" value="1"/>
</dbReference>
<feature type="transmembrane region" description="Helical" evidence="13">
    <location>
        <begin position="223"/>
        <end position="245"/>
    </location>
</feature>
<evidence type="ECO:0000256" key="6">
    <source>
        <dbReference type="ARBA" id="ARBA00022449"/>
    </source>
</evidence>
<feature type="transmembrane region" description="Helical" evidence="13">
    <location>
        <begin position="89"/>
        <end position="112"/>
    </location>
</feature>
<name>A0A2N0UL76_9FIRM</name>